<gene>
    <name evidence="3" type="ORF">M0812_24112</name>
</gene>
<dbReference type="EMBL" id="JANTQA010000057">
    <property type="protein sequence ID" value="KAJ3428778.1"/>
    <property type="molecule type" value="Genomic_DNA"/>
</dbReference>
<dbReference type="AlphaFoldDB" id="A0AAV7YMC2"/>
<name>A0AAV7YMC2_9EUKA</name>
<dbReference type="Proteomes" id="UP001146793">
    <property type="component" value="Unassembled WGS sequence"/>
</dbReference>
<evidence type="ECO:0000256" key="1">
    <source>
        <dbReference type="ARBA" id="ARBA00009884"/>
    </source>
</evidence>
<dbReference type="GO" id="GO:0016192">
    <property type="term" value="P:vesicle-mediated transport"/>
    <property type="evidence" value="ECO:0007669"/>
    <property type="project" value="InterPro"/>
</dbReference>
<proteinExistence type="inferred from homology"/>
<dbReference type="PIRSF" id="PIRSF005715">
    <property type="entry name" value="VPS45_Sec1"/>
    <property type="match status" value="1"/>
</dbReference>
<evidence type="ECO:0000313" key="3">
    <source>
        <dbReference type="EMBL" id="KAJ3428778.1"/>
    </source>
</evidence>
<feature type="compositionally biased region" description="Low complexity" evidence="2">
    <location>
        <begin position="535"/>
        <end position="547"/>
    </location>
</feature>
<dbReference type="InterPro" id="IPR027482">
    <property type="entry name" value="Sec1-like_dom2"/>
</dbReference>
<accession>A0AAV7YMC2</accession>
<organism evidence="3 4">
    <name type="scientific">Anaeramoeba flamelloides</name>
    <dbReference type="NCBI Taxonomy" id="1746091"/>
    <lineage>
        <taxon>Eukaryota</taxon>
        <taxon>Metamonada</taxon>
        <taxon>Anaeramoebidae</taxon>
        <taxon>Anaeramoeba</taxon>
    </lineage>
</organism>
<reference evidence="3" key="1">
    <citation type="submission" date="2022-08" db="EMBL/GenBank/DDBJ databases">
        <title>Novel sulphate-reducing endosymbionts in the free-living metamonad Anaeramoeba.</title>
        <authorList>
            <person name="Jerlstrom-Hultqvist J."/>
            <person name="Cepicka I."/>
            <person name="Gallot-Lavallee L."/>
            <person name="Salas-Leiva D."/>
            <person name="Curtis B.A."/>
            <person name="Zahonova K."/>
            <person name="Pipaliya S."/>
            <person name="Dacks J."/>
            <person name="Roger A.J."/>
        </authorList>
    </citation>
    <scope>NUCLEOTIDE SEQUENCE</scope>
    <source>
        <strain evidence="3">Busselton2</strain>
    </source>
</reference>
<dbReference type="Gene3D" id="3.90.830.10">
    <property type="entry name" value="Syntaxin Binding Protein 1, Chain A, domain 2"/>
    <property type="match status" value="1"/>
</dbReference>
<sequence length="621" mass="71477">MKRTDFRNTVRNHIIEKMIKKTKQEAGNWIIMVVDKYTLKLLSTTCRMFEILDEGVNLVELITIKRQPLKKIHALYFLSPTKESVQNFLEDFKSKPKYKKAHLFFTHSLPEKLLNSIANSKAKKYIETLVEFNLNFFPIESQVFTFRDKSAFQQIYSIEQTTDQNEVLTRVADQLLTVCTTMGDLPAIRYPKGNQICLGIATYLQNQLTALGKNIKDFPSVDQSEQGVMLILDRSVDLLSPVLHDFYYQSMVYDLLNIEDDKIKYQTETKETKKETESTLDEKDGVWTTYRHLHIAECMTQISSQFNNFIETNSTAKYKKKKGENVNLKMIGQAIKNMPQYHKQIDLFNRHITIASKVMDRFNKDGLQKIGILEQNIVMGEDPEGTPFKDPLVHLQGPLQDNSVDPKNKARLLMLYVITQNPSSKELRKILRLSDLDIDLETSISNLMAIGGNTQSEKKKKKKKKNQVNEEERYEVSRYDPVIQKILKELISGSLPKTKYPYIKSPRKESNLYTRLGSSGKGGKGMSKRSKNSKRGSAMNKWSGKNKNSSKELGKKSDETVQYSGGRVYLFIVGGITYSEMRIAYEISKLFKREVIIGSNHIFKPEEFLEAVKDLKPPEDL</sequence>
<evidence type="ECO:0000256" key="2">
    <source>
        <dbReference type="SAM" id="MobiDB-lite"/>
    </source>
</evidence>
<dbReference type="InterPro" id="IPR001619">
    <property type="entry name" value="Sec1-like"/>
</dbReference>
<evidence type="ECO:0000313" key="4">
    <source>
        <dbReference type="Proteomes" id="UP001146793"/>
    </source>
</evidence>
<dbReference type="InterPro" id="IPR043127">
    <property type="entry name" value="Sec-1-like_dom3a"/>
</dbReference>
<comment type="similarity">
    <text evidence="1">Belongs to the STXBP/unc-18/SEC1 family.</text>
</comment>
<comment type="caution">
    <text evidence="3">The sequence shown here is derived from an EMBL/GenBank/DDBJ whole genome shotgun (WGS) entry which is preliminary data.</text>
</comment>
<dbReference type="Gene3D" id="3.40.50.2060">
    <property type="match status" value="1"/>
</dbReference>
<dbReference type="SUPFAM" id="SSF56815">
    <property type="entry name" value="Sec1/munc18-like (SM) proteins"/>
    <property type="match status" value="1"/>
</dbReference>
<dbReference type="Gene3D" id="1.25.40.60">
    <property type="match status" value="1"/>
</dbReference>
<protein>
    <submittedName>
        <fullName evidence="3">Protein rop</fullName>
    </submittedName>
</protein>
<dbReference type="Gene3D" id="3.40.50.1910">
    <property type="match status" value="1"/>
</dbReference>
<dbReference type="InterPro" id="IPR036045">
    <property type="entry name" value="Sec1-like_sf"/>
</dbReference>
<feature type="region of interest" description="Disordered" evidence="2">
    <location>
        <begin position="454"/>
        <end position="474"/>
    </location>
</feature>
<feature type="region of interest" description="Disordered" evidence="2">
    <location>
        <begin position="511"/>
        <end position="557"/>
    </location>
</feature>
<dbReference type="Pfam" id="PF00995">
    <property type="entry name" value="Sec1"/>
    <property type="match status" value="1"/>
</dbReference>
<dbReference type="PANTHER" id="PTHR11679">
    <property type="entry name" value="VESICLE PROTEIN SORTING-ASSOCIATED"/>
    <property type="match status" value="1"/>
</dbReference>
<dbReference type="InterPro" id="IPR043154">
    <property type="entry name" value="Sec-1-like_dom1"/>
</dbReference>